<keyword evidence="2" id="KW-1185">Reference proteome</keyword>
<gene>
    <name evidence="1" type="ORF">HEK616_82140</name>
</gene>
<dbReference type="SUPFAM" id="SSF46785">
    <property type="entry name" value="Winged helix' DNA-binding domain"/>
    <property type="match status" value="1"/>
</dbReference>
<evidence type="ECO:0000313" key="2">
    <source>
        <dbReference type="Proteomes" id="UP001059597"/>
    </source>
</evidence>
<dbReference type="InterPro" id="IPR036390">
    <property type="entry name" value="WH_DNA-bd_sf"/>
</dbReference>
<reference evidence="1" key="1">
    <citation type="submission" date="2022-06" db="EMBL/GenBank/DDBJ databases">
        <title>Complete genome sequence of Streptomyces nigrescens HEK616.</title>
        <authorList>
            <person name="Asamizu S."/>
            <person name="Onaka H."/>
        </authorList>
    </citation>
    <scope>NUCLEOTIDE SEQUENCE</scope>
    <source>
        <strain evidence="1">HEK616</strain>
        <plasmid evidence="1">SNP1</plasmid>
    </source>
</reference>
<geneLocation type="plasmid" evidence="1 2">
    <name>SNP1</name>
</geneLocation>
<name>A0ABM8A7Y0_STRNI</name>
<evidence type="ECO:0008006" key="3">
    <source>
        <dbReference type="Google" id="ProtNLM"/>
    </source>
</evidence>
<sequence>MKPIGYWLNRTDKALTRHMNDMLAEVALTRIAWQVLNVIHDTPRVTDAEVLSTLSANADIPTLTAAIDAVLVDDWATRPAPDRLSLTPDGRLRLAHVAERVDAFRKLSTAGISQDEYCTAVHVLERMTRNLDTALGVASTP</sequence>
<proteinExistence type="predicted"/>
<protein>
    <recommendedName>
        <fullName evidence="3">MarR family transcriptional regulator</fullName>
    </recommendedName>
</protein>
<dbReference type="InterPro" id="IPR036388">
    <property type="entry name" value="WH-like_DNA-bd_sf"/>
</dbReference>
<dbReference type="RefSeq" id="WP_261958219.1">
    <property type="nucleotide sequence ID" value="NZ_AP026074.1"/>
</dbReference>
<keyword evidence="1" id="KW-0614">Plasmid</keyword>
<organism evidence="1 2">
    <name type="scientific">Streptomyces nigrescens</name>
    <dbReference type="NCBI Taxonomy" id="1920"/>
    <lineage>
        <taxon>Bacteria</taxon>
        <taxon>Bacillati</taxon>
        <taxon>Actinomycetota</taxon>
        <taxon>Actinomycetes</taxon>
        <taxon>Kitasatosporales</taxon>
        <taxon>Streptomycetaceae</taxon>
        <taxon>Streptomyces</taxon>
    </lineage>
</organism>
<evidence type="ECO:0000313" key="1">
    <source>
        <dbReference type="EMBL" id="BDM74727.1"/>
    </source>
</evidence>
<accession>A0ABM8A7Y0</accession>
<dbReference type="EMBL" id="AP026074">
    <property type="protein sequence ID" value="BDM74727.1"/>
    <property type="molecule type" value="Genomic_DNA"/>
</dbReference>
<dbReference type="Gene3D" id="1.10.10.10">
    <property type="entry name" value="Winged helix-like DNA-binding domain superfamily/Winged helix DNA-binding domain"/>
    <property type="match status" value="1"/>
</dbReference>
<dbReference type="Proteomes" id="UP001059597">
    <property type="component" value="Plasmid SNP1"/>
</dbReference>